<dbReference type="SMART" id="SM00100">
    <property type="entry name" value="cNMP"/>
    <property type="match status" value="1"/>
</dbReference>
<dbReference type="SUPFAM" id="SSF51206">
    <property type="entry name" value="cAMP-binding domain-like"/>
    <property type="match status" value="1"/>
</dbReference>
<dbReference type="PANTHER" id="PTHR24567:SF75">
    <property type="entry name" value="FUMARATE AND NITRATE REDUCTION REGULATORY PROTEIN"/>
    <property type="match status" value="1"/>
</dbReference>
<keyword evidence="1" id="KW-0805">Transcription regulation</keyword>
<sequence length="245" mass="26608">MSLDVASLAHSMRDRLPPKHDAGWTLGISRPEAMAEPAEKAARHLDLPARQTILDEGDEARSLHVILEGSVMLSKLLPDGRRQIIELLGPGDVFGLCINRLSDVTAETVLPSRIVVYDRAVAESSPSLQRLVADRMKAQICALHDHAMLLGRKNAVERVATFLMRLVPNRGGQGCAGPLAAGKADQAQVHVTLTRQEIADYLGLTLETVSRAFSLLKRQGVLAYGRHDDVTIGNVCRLCQCTGSH</sequence>
<dbReference type="SMART" id="SM00419">
    <property type="entry name" value="HTH_CRP"/>
    <property type="match status" value="1"/>
</dbReference>
<dbReference type="PANTHER" id="PTHR24567">
    <property type="entry name" value="CRP FAMILY TRANSCRIPTIONAL REGULATORY PROTEIN"/>
    <property type="match status" value="1"/>
</dbReference>
<comment type="caution">
    <text evidence="6">The sequence shown here is derived from an EMBL/GenBank/DDBJ whole genome shotgun (WGS) entry which is preliminary data.</text>
</comment>
<dbReference type="InterPro" id="IPR036388">
    <property type="entry name" value="WH-like_DNA-bd_sf"/>
</dbReference>
<dbReference type="InterPro" id="IPR018490">
    <property type="entry name" value="cNMP-bd_dom_sf"/>
</dbReference>
<feature type="domain" description="Cyclic nucleotide-binding" evidence="4">
    <location>
        <begin position="47"/>
        <end position="95"/>
    </location>
</feature>
<feature type="domain" description="HTH crp-type" evidence="5">
    <location>
        <begin position="153"/>
        <end position="236"/>
    </location>
</feature>
<dbReference type="Pfam" id="PF00027">
    <property type="entry name" value="cNMP_binding"/>
    <property type="match status" value="1"/>
</dbReference>
<dbReference type="GO" id="GO:0003700">
    <property type="term" value="F:DNA-binding transcription factor activity"/>
    <property type="evidence" value="ECO:0007669"/>
    <property type="project" value="InterPro"/>
</dbReference>
<evidence type="ECO:0000256" key="1">
    <source>
        <dbReference type="ARBA" id="ARBA00023015"/>
    </source>
</evidence>
<dbReference type="Gene3D" id="1.10.10.10">
    <property type="entry name" value="Winged helix-like DNA-binding domain superfamily/Winged helix DNA-binding domain"/>
    <property type="match status" value="1"/>
</dbReference>
<keyword evidence="3" id="KW-0804">Transcription</keyword>
<dbReference type="AlphaFoldDB" id="A0A917I409"/>
<name>A0A917I409_9HYPH</name>
<keyword evidence="7" id="KW-1185">Reference proteome</keyword>
<keyword evidence="2" id="KW-0238">DNA-binding</keyword>
<dbReference type="EMBL" id="BMES01000001">
    <property type="protein sequence ID" value="GGH10405.1"/>
    <property type="molecule type" value="Genomic_DNA"/>
</dbReference>
<evidence type="ECO:0000259" key="4">
    <source>
        <dbReference type="PROSITE" id="PS50042"/>
    </source>
</evidence>
<dbReference type="InterPro" id="IPR018335">
    <property type="entry name" value="Tscrpt_reg_HTH_Crp-type_CS"/>
</dbReference>
<dbReference type="SUPFAM" id="SSF46785">
    <property type="entry name" value="Winged helix' DNA-binding domain"/>
    <property type="match status" value="1"/>
</dbReference>
<evidence type="ECO:0000313" key="6">
    <source>
        <dbReference type="EMBL" id="GGH10405.1"/>
    </source>
</evidence>
<evidence type="ECO:0000256" key="2">
    <source>
        <dbReference type="ARBA" id="ARBA00023125"/>
    </source>
</evidence>
<evidence type="ECO:0000259" key="5">
    <source>
        <dbReference type="PROSITE" id="PS51063"/>
    </source>
</evidence>
<dbReference type="InterPro" id="IPR012318">
    <property type="entry name" value="HTH_CRP"/>
</dbReference>
<dbReference type="Proteomes" id="UP000603912">
    <property type="component" value="Unassembled WGS sequence"/>
</dbReference>
<dbReference type="CDD" id="cd00038">
    <property type="entry name" value="CAP_ED"/>
    <property type="match status" value="1"/>
</dbReference>
<dbReference type="InterPro" id="IPR036390">
    <property type="entry name" value="WH_DNA-bd_sf"/>
</dbReference>
<dbReference type="PROSITE" id="PS50042">
    <property type="entry name" value="CNMP_BINDING_3"/>
    <property type="match status" value="1"/>
</dbReference>
<dbReference type="InterPro" id="IPR014710">
    <property type="entry name" value="RmlC-like_jellyroll"/>
</dbReference>
<gene>
    <name evidence="6" type="primary">fixK</name>
    <name evidence="6" type="ORF">GCM10007036_06910</name>
</gene>
<protein>
    <submittedName>
        <fullName evidence="6">Nitrogen fixation regulation protein FixK</fullName>
    </submittedName>
</protein>
<evidence type="ECO:0000313" key="7">
    <source>
        <dbReference type="Proteomes" id="UP000603912"/>
    </source>
</evidence>
<dbReference type="CDD" id="cd00092">
    <property type="entry name" value="HTH_CRP"/>
    <property type="match status" value="1"/>
</dbReference>
<reference evidence="6" key="1">
    <citation type="journal article" date="2014" name="Int. J. Syst. Evol. Microbiol.">
        <title>Complete genome sequence of Corynebacterium casei LMG S-19264T (=DSM 44701T), isolated from a smear-ripened cheese.</title>
        <authorList>
            <consortium name="US DOE Joint Genome Institute (JGI-PGF)"/>
            <person name="Walter F."/>
            <person name="Albersmeier A."/>
            <person name="Kalinowski J."/>
            <person name="Ruckert C."/>
        </authorList>
    </citation>
    <scope>NUCLEOTIDE SEQUENCE</scope>
    <source>
        <strain evidence="6">CGMCC 1.12214</strain>
    </source>
</reference>
<reference evidence="6" key="2">
    <citation type="submission" date="2020-09" db="EMBL/GenBank/DDBJ databases">
        <authorList>
            <person name="Sun Q."/>
            <person name="Zhou Y."/>
        </authorList>
    </citation>
    <scope>NUCLEOTIDE SEQUENCE</scope>
    <source>
        <strain evidence="6">CGMCC 1.12214</strain>
    </source>
</reference>
<dbReference type="RefSeq" id="WP_188516320.1">
    <property type="nucleotide sequence ID" value="NZ_BMES01000001.1"/>
</dbReference>
<dbReference type="InterPro" id="IPR000595">
    <property type="entry name" value="cNMP-bd_dom"/>
</dbReference>
<evidence type="ECO:0000256" key="3">
    <source>
        <dbReference type="ARBA" id="ARBA00023163"/>
    </source>
</evidence>
<accession>A0A917I409</accession>
<dbReference type="Gene3D" id="2.60.120.10">
    <property type="entry name" value="Jelly Rolls"/>
    <property type="match status" value="1"/>
</dbReference>
<dbReference type="InterPro" id="IPR050397">
    <property type="entry name" value="Env_Response_Regulators"/>
</dbReference>
<dbReference type="GO" id="GO:0003677">
    <property type="term" value="F:DNA binding"/>
    <property type="evidence" value="ECO:0007669"/>
    <property type="project" value="UniProtKB-KW"/>
</dbReference>
<dbReference type="GO" id="GO:0005829">
    <property type="term" value="C:cytosol"/>
    <property type="evidence" value="ECO:0007669"/>
    <property type="project" value="TreeGrafter"/>
</dbReference>
<organism evidence="6 7">
    <name type="scientific">Alsobacter metallidurans</name>
    <dbReference type="NCBI Taxonomy" id="340221"/>
    <lineage>
        <taxon>Bacteria</taxon>
        <taxon>Pseudomonadati</taxon>
        <taxon>Pseudomonadota</taxon>
        <taxon>Alphaproteobacteria</taxon>
        <taxon>Hyphomicrobiales</taxon>
        <taxon>Alsobacteraceae</taxon>
        <taxon>Alsobacter</taxon>
    </lineage>
</organism>
<proteinExistence type="predicted"/>
<dbReference type="PRINTS" id="PR00034">
    <property type="entry name" value="HTHCRP"/>
</dbReference>
<dbReference type="PROSITE" id="PS51063">
    <property type="entry name" value="HTH_CRP_2"/>
    <property type="match status" value="1"/>
</dbReference>
<dbReference type="PROSITE" id="PS00042">
    <property type="entry name" value="HTH_CRP_1"/>
    <property type="match status" value="1"/>
</dbReference>
<dbReference type="Pfam" id="PF13545">
    <property type="entry name" value="HTH_Crp_2"/>
    <property type="match status" value="1"/>
</dbReference>